<dbReference type="RefSeq" id="WP_207450160.1">
    <property type="nucleotide sequence ID" value="NZ_CP061091.1"/>
</dbReference>
<dbReference type="EMBL" id="JACTNF010000029">
    <property type="protein sequence ID" value="MBO1076783.1"/>
    <property type="molecule type" value="Genomic_DNA"/>
</dbReference>
<dbReference type="NCBIfam" id="TIGR03016">
    <property type="entry name" value="pepcterm_hypo_1"/>
    <property type="match status" value="1"/>
</dbReference>
<evidence type="ECO:0000313" key="4">
    <source>
        <dbReference type="Proteomes" id="UP001518990"/>
    </source>
</evidence>
<keyword evidence="4" id="KW-1185">Reference proteome</keyword>
<evidence type="ECO:0000313" key="3">
    <source>
        <dbReference type="EMBL" id="MBO1076783.1"/>
    </source>
</evidence>
<dbReference type="InterPro" id="IPR017467">
    <property type="entry name" value="CHP03016_PEP-CTERM"/>
</dbReference>
<dbReference type="Proteomes" id="UP001518990">
    <property type="component" value="Unassembled WGS sequence"/>
</dbReference>
<evidence type="ECO:0000256" key="1">
    <source>
        <dbReference type="SAM" id="MobiDB-lite"/>
    </source>
</evidence>
<name>A0ABS3KH23_9PROT</name>
<proteinExistence type="predicted"/>
<sequence length="554" mass="59302">MRVAGAWLAASTVVAAALPAGAQTPPFPGTTAPSFSISPGEVTEGGYTAPWPEADPVRLNTSGDPFSLLLPPPTQQGPGWSITPSLGVQLSATDNLYQTRRDRKKELITTISPGVLVTVDTMRLQGVVSYDPQLQFYASQSDQNGINHNFNGQMLLTLVPDTFFLDLRGSAAVQAANGGFSPSGNDVLSRGQEVQTSSFQISPYAIHRFGGLATVQVGYALQHVSQDSIGSQVNVPLLPGVPRNFSDQRFTANEIYGVVRTGEDFGRVALEGRGQATEYDGTGVLDNAYRRLIAVEGRYAINRYISLLGEIGYEAQRYSGFPPFEISEALWSVGTKLTLSEDSSVTVRYGHHGGFNSARVDAALALGGRTRLYANYAEELTTGSQRVADLLSTTSLDALGNPVDTATGAPVLLPFANALLGVQTNLMRVRSASASVSQDWGRDIFTLTAFREEREPVSVEIGGFAERSRGSSASFSWSHELTRETSASAYVQYGKFDNVSFGSGDVYSLGLTLITRFTPNLAGTLQFVTSSRGDDVTSGRAIQNTIIAGLRQTF</sequence>
<evidence type="ECO:0000256" key="2">
    <source>
        <dbReference type="SAM" id="SignalP"/>
    </source>
</evidence>
<reference evidence="3 4" key="1">
    <citation type="submission" date="2020-09" db="EMBL/GenBank/DDBJ databases">
        <title>Roseomonas.</title>
        <authorList>
            <person name="Zhu W."/>
        </authorList>
    </citation>
    <scope>NUCLEOTIDE SEQUENCE [LARGE SCALE GENOMIC DNA]</scope>
    <source>
        <strain evidence="3 4">1311</strain>
    </source>
</reference>
<feature type="region of interest" description="Disordered" evidence="1">
    <location>
        <begin position="23"/>
        <end position="51"/>
    </location>
</feature>
<accession>A0ABS3KH23</accession>
<keyword evidence="2" id="KW-0732">Signal</keyword>
<comment type="caution">
    <text evidence="3">The sequence shown here is derived from an EMBL/GenBank/DDBJ whole genome shotgun (WGS) entry which is preliminary data.</text>
</comment>
<protein>
    <submittedName>
        <fullName evidence="3">TIGR03016 family PEP-CTERM system-associated outer membrane protein</fullName>
    </submittedName>
</protein>
<organism evidence="3 4">
    <name type="scientific">Roseomonas marmotae</name>
    <dbReference type="NCBI Taxonomy" id="2768161"/>
    <lineage>
        <taxon>Bacteria</taxon>
        <taxon>Pseudomonadati</taxon>
        <taxon>Pseudomonadota</taxon>
        <taxon>Alphaproteobacteria</taxon>
        <taxon>Acetobacterales</taxon>
        <taxon>Roseomonadaceae</taxon>
        <taxon>Roseomonas</taxon>
    </lineage>
</organism>
<feature type="signal peptide" evidence="2">
    <location>
        <begin position="1"/>
        <end position="22"/>
    </location>
</feature>
<gene>
    <name evidence="3" type="ORF">IAI60_19385</name>
</gene>
<feature type="chain" id="PRO_5045048747" evidence="2">
    <location>
        <begin position="23"/>
        <end position="554"/>
    </location>
</feature>